<proteinExistence type="predicted"/>
<organism evidence="1 2">
    <name type="scientific">Eubacterium ramulus ATCC 29099</name>
    <dbReference type="NCBI Taxonomy" id="1256908"/>
    <lineage>
        <taxon>Bacteria</taxon>
        <taxon>Bacillati</taxon>
        <taxon>Bacillota</taxon>
        <taxon>Clostridia</taxon>
        <taxon>Eubacteriales</taxon>
        <taxon>Eubacteriaceae</taxon>
        <taxon>Eubacterium</taxon>
    </lineage>
</organism>
<keyword evidence="2" id="KW-1185">Reference proteome</keyword>
<accession>U2RHW3</accession>
<protein>
    <submittedName>
        <fullName evidence="1">Uncharacterized protein</fullName>
    </submittedName>
</protein>
<evidence type="ECO:0000313" key="2">
    <source>
        <dbReference type="Proteomes" id="UP000016608"/>
    </source>
</evidence>
<sequence>MVKVSINDLNIRKGAGTNTAKTGRYTGKGVFTMVFSCIGG</sequence>
<comment type="caution">
    <text evidence="1">The sequence shown here is derived from an EMBL/GenBank/DDBJ whole genome shotgun (WGS) entry which is preliminary data.</text>
</comment>
<gene>
    <name evidence="1" type="ORF">HMPREF0373_00791</name>
</gene>
<dbReference type="Proteomes" id="UP000016608">
    <property type="component" value="Unassembled WGS sequence"/>
</dbReference>
<name>U2RHW3_EUBRA</name>
<dbReference type="HOGENOM" id="CLU_3289889_0_0_9"/>
<reference evidence="1 2" key="1">
    <citation type="submission" date="2013-06" db="EMBL/GenBank/DDBJ databases">
        <authorList>
            <person name="Weinstock G."/>
            <person name="Sodergren E."/>
            <person name="Lobos E.A."/>
            <person name="Fulton L."/>
            <person name="Fulton R."/>
            <person name="Courtney L."/>
            <person name="Fronick C."/>
            <person name="O'Laughlin M."/>
            <person name="Godfrey J."/>
            <person name="Wilson R.M."/>
            <person name="Miner T."/>
            <person name="Farmer C."/>
            <person name="Delehaunty K."/>
            <person name="Cordes M."/>
            <person name="Minx P."/>
            <person name="Tomlinson C."/>
            <person name="Chen J."/>
            <person name="Wollam A."/>
            <person name="Pepin K.H."/>
            <person name="Bhonagiri V."/>
            <person name="Zhang X."/>
            <person name="Warren W."/>
            <person name="Mitreva M."/>
            <person name="Mardis E.R."/>
            <person name="Wilson R.K."/>
        </authorList>
    </citation>
    <scope>NUCLEOTIDE SEQUENCE [LARGE SCALE GENOMIC DNA]</scope>
    <source>
        <strain evidence="1 2">ATCC 29099</strain>
    </source>
</reference>
<evidence type="ECO:0000313" key="1">
    <source>
        <dbReference type="EMBL" id="ERK50322.1"/>
    </source>
</evidence>
<dbReference type="AlphaFoldDB" id="U2RHW3"/>
<dbReference type="EMBL" id="AWVJ01000054">
    <property type="protein sequence ID" value="ERK50322.1"/>
    <property type="molecule type" value="Genomic_DNA"/>
</dbReference>